<keyword evidence="10" id="KW-1185">Reference proteome</keyword>
<dbReference type="PANTHER" id="PTHR33365">
    <property type="entry name" value="YALI0B05434P"/>
    <property type="match status" value="1"/>
</dbReference>
<keyword evidence="6" id="KW-0325">Glycoprotein</keyword>
<evidence type="ECO:0000256" key="3">
    <source>
        <dbReference type="ARBA" id="ARBA00022989"/>
    </source>
</evidence>
<protein>
    <recommendedName>
        <fullName evidence="11">DUF3328 domain-containing protein</fullName>
    </recommendedName>
</protein>
<comment type="similarity">
    <text evidence="7">Belongs to the ustYa family.</text>
</comment>
<feature type="transmembrane region" description="Helical" evidence="8">
    <location>
        <begin position="35"/>
        <end position="54"/>
    </location>
</feature>
<keyword evidence="3 8" id="KW-1133">Transmembrane helix</keyword>
<proteinExistence type="inferred from homology"/>
<evidence type="ECO:0000256" key="4">
    <source>
        <dbReference type="ARBA" id="ARBA00023026"/>
    </source>
</evidence>
<evidence type="ECO:0000256" key="5">
    <source>
        <dbReference type="ARBA" id="ARBA00023136"/>
    </source>
</evidence>
<dbReference type="InterPro" id="IPR021765">
    <property type="entry name" value="UstYa-like"/>
</dbReference>
<sequence>MASQDEQDPFIAKGFDSEDDLKYASRPKQHPKTHLIIFISQILFFLLNITLFMTTKASNTDCTSCGALNQNVYHSPYSPAHSAIRYKVSQDKYEEGPSPFSGVPRLELDEAWSKLLRSSMIRLSADEMRKMNKTSVTLKDGSGYVGYLEAIHMLHCVKRMHQAQYPEHYPKLQAEDAFSTHHWDHCLEVLRKGIMCNADTTINTYLWQRDSHGKLMIKGNRTGPRKCTDWDKLQEWAEDRTIYGSDRDRFLESLVSPSEHGGGLGPLELGT</sequence>
<dbReference type="RefSeq" id="XP_062766333.1">
    <property type="nucleotide sequence ID" value="XM_062912095.1"/>
</dbReference>
<name>A0ABR0HEQ4_9PEZI</name>
<evidence type="ECO:0000256" key="7">
    <source>
        <dbReference type="ARBA" id="ARBA00035112"/>
    </source>
</evidence>
<reference evidence="9 10" key="1">
    <citation type="journal article" date="2023" name="bioRxiv">
        <title>High-quality genome assemblies of four members of thePodospora anserinaspecies complex.</title>
        <authorList>
            <person name="Ament-Velasquez S.L."/>
            <person name="Vogan A.A."/>
            <person name="Wallerman O."/>
            <person name="Hartmann F."/>
            <person name="Gautier V."/>
            <person name="Silar P."/>
            <person name="Giraud T."/>
            <person name="Johannesson H."/>
        </authorList>
    </citation>
    <scope>NUCLEOTIDE SEQUENCE [LARGE SCALE GENOMIC DNA]</scope>
    <source>
        <strain evidence="9 10">CBS 411.78</strain>
    </source>
</reference>
<accession>A0ABR0HEQ4</accession>
<dbReference type="GeneID" id="87932438"/>
<evidence type="ECO:0008006" key="11">
    <source>
        <dbReference type="Google" id="ProtNLM"/>
    </source>
</evidence>
<comment type="subcellular location">
    <subcellularLocation>
        <location evidence="1">Membrane</location>
        <topology evidence="1">Single-pass membrane protein</topology>
    </subcellularLocation>
</comment>
<evidence type="ECO:0000256" key="2">
    <source>
        <dbReference type="ARBA" id="ARBA00022692"/>
    </source>
</evidence>
<evidence type="ECO:0000256" key="1">
    <source>
        <dbReference type="ARBA" id="ARBA00004167"/>
    </source>
</evidence>
<evidence type="ECO:0000256" key="6">
    <source>
        <dbReference type="ARBA" id="ARBA00023180"/>
    </source>
</evidence>
<evidence type="ECO:0000256" key="8">
    <source>
        <dbReference type="SAM" id="Phobius"/>
    </source>
</evidence>
<dbReference type="Pfam" id="PF11807">
    <property type="entry name" value="UstYa"/>
    <property type="match status" value="1"/>
</dbReference>
<organism evidence="9 10">
    <name type="scientific">Podospora pseudopauciseta</name>
    <dbReference type="NCBI Taxonomy" id="2093780"/>
    <lineage>
        <taxon>Eukaryota</taxon>
        <taxon>Fungi</taxon>
        <taxon>Dikarya</taxon>
        <taxon>Ascomycota</taxon>
        <taxon>Pezizomycotina</taxon>
        <taxon>Sordariomycetes</taxon>
        <taxon>Sordariomycetidae</taxon>
        <taxon>Sordariales</taxon>
        <taxon>Podosporaceae</taxon>
        <taxon>Podospora</taxon>
    </lineage>
</organism>
<keyword evidence="5 8" id="KW-0472">Membrane</keyword>
<keyword evidence="4" id="KW-0843">Virulence</keyword>
<dbReference type="EMBL" id="JAFFHB010000005">
    <property type="protein sequence ID" value="KAK4666367.1"/>
    <property type="molecule type" value="Genomic_DNA"/>
</dbReference>
<dbReference type="PANTHER" id="PTHR33365:SF7">
    <property type="entry name" value="TAT PATHWAY SIGNAL SEQUENCE"/>
    <property type="match status" value="1"/>
</dbReference>
<gene>
    <name evidence="9" type="ORF">QC763_404494</name>
</gene>
<dbReference type="Proteomes" id="UP001326199">
    <property type="component" value="Unassembled WGS sequence"/>
</dbReference>
<comment type="caution">
    <text evidence="9">The sequence shown here is derived from an EMBL/GenBank/DDBJ whole genome shotgun (WGS) entry which is preliminary data.</text>
</comment>
<evidence type="ECO:0000313" key="10">
    <source>
        <dbReference type="Proteomes" id="UP001326199"/>
    </source>
</evidence>
<evidence type="ECO:0000313" key="9">
    <source>
        <dbReference type="EMBL" id="KAK4666367.1"/>
    </source>
</evidence>
<keyword evidence="2 8" id="KW-0812">Transmembrane</keyword>